<dbReference type="EMBL" id="JASCZI010030391">
    <property type="protein sequence ID" value="MED6122129.1"/>
    <property type="molecule type" value="Genomic_DNA"/>
</dbReference>
<feature type="region of interest" description="Disordered" evidence="1">
    <location>
        <begin position="191"/>
        <end position="226"/>
    </location>
</feature>
<comment type="caution">
    <text evidence="2">The sequence shown here is derived from an EMBL/GenBank/DDBJ whole genome shotgun (WGS) entry which is preliminary data.</text>
</comment>
<evidence type="ECO:0000313" key="2">
    <source>
        <dbReference type="EMBL" id="MED6122129.1"/>
    </source>
</evidence>
<gene>
    <name evidence="2" type="ORF">PIB30_036918</name>
</gene>
<name>A0ABU6RE89_9FABA</name>
<organism evidence="2 3">
    <name type="scientific">Stylosanthes scabra</name>
    <dbReference type="NCBI Taxonomy" id="79078"/>
    <lineage>
        <taxon>Eukaryota</taxon>
        <taxon>Viridiplantae</taxon>
        <taxon>Streptophyta</taxon>
        <taxon>Embryophyta</taxon>
        <taxon>Tracheophyta</taxon>
        <taxon>Spermatophyta</taxon>
        <taxon>Magnoliopsida</taxon>
        <taxon>eudicotyledons</taxon>
        <taxon>Gunneridae</taxon>
        <taxon>Pentapetalae</taxon>
        <taxon>rosids</taxon>
        <taxon>fabids</taxon>
        <taxon>Fabales</taxon>
        <taxon>Fabaceae</taxon>
        <taxon>Papilionoideae</taxon>
        <taxon>50 kb inversion clade</taxon>
        <taxon>dalbergioids sensu lato</taxon>
        <taxon>Dalbergieae</taxon>
        <taxon>Pterocarpus clade</taxon>
        <taxon>Stylosanthes</taxon>
    </lineage>
</organism>
<reference evidence="2 3" key="1">
    <citation type="journal article" date="2023" name="Plants (Basel)">
        <title>Bridging the Gap: Combining Genomics and Transcriptomics Approaches to Understand Stylosanthes scabra, an Orphan Legume from the Brazilian Caatinga.</title>
        <authorList>
            <person name="Ferreira-Neto J.R.C."/>
            <person name="da Silva M.D."/>
            <person name="Binneck E."/>
            <person name="de Melo N.F."/>
            <person name="da Silva R.H."/>
            <person name="de Melo A.L.T.M."/>
            <person name="Pandolfi V."/>
            <person name="Bustamante F.O."/>
            <person name="Brasileiro-Vidal A.C."/>
            <person name="Benko-Iseppon A.M."/>
        </authorList>
    </citation>
    <scope>NUCLEOTIDE SEQUENCE [LARGE SCALE GENOMIC DNA]</scope>
    <source>
        <tissue evidence="2">Leaves</tissue>
    </source>
</reference>
<evidence type="ECO:0000256" key="1">
    <source>
        <dbReference type="SAM" id="MobiDB-lite"/>
    </source>
</evidence>
<dbReference type="Proteomes" id="UP001341840">
    <property type="component" value="Unassembled WGS sequence"/>
</dbReference>
<proteinExistence type="predicted"/>
<accession>A0ABU6RE89</accession>
<sequence length="300" mass="34876">MPSHVSTDMDWVEDVVLLSKSVMDEDLLGAFRKTHVVCSEVLEESKHELVAPNLEERVCYYNLCFLEEMNFIYMYECLLFKLGVRVPFTHFEQNMLYEYRVAPTQLYPNSWGFMKAFQSVCWYLMQLDLSLRRVVGHFFENERGEYLFHLYWYSRLESSKYNLEHLDDGDKEIVKVVRKSLLQLPLIKSPPPCSEQSLPTNRAEFQAPPTPSNQAGLASDKVPSRKRKGVGHSYGLVYLPDFDAVSFIDEFIMENSRIAMDEAGLKINLEFIMKAGDEEVFDNNFMLKRIPSSMLSPHNC</sequence>
<protein>
    <submittedName>
        <fullName evidence="2">Uncharacterized protein</fullName>
    </submittedName>
</protein>
<keyword evidence="3" id="KW-1185">Reference proteome</keyword>
<evidence type="ECO:0000313" key="3">
    <source>
        <dbReference type="Proteomes" id="UP001341840"/>
    </source>
</evidence>